<evidence type="ECO:0000256" key="5">
    <source>
        <dbReference type="ARBA" id="ARBA00022692"/>
    </source>
</evidence>
<feature type="transmembrane region" description="Helical" evidence="10">
    <location>
        <begin position="144"/>
        <end position="172"/>
    </location>
</feature>
<dbReference type="PANTHER" id="PTHR32024:SF1">
    <property type="entry name" value="KTR SYSTEM POTASSIUM UPTAKE PROTEIN B"/>
    <property type="match status" value="1"/>
</dbReference>
<keyword evidence="8" id="KW-0406">Ion transport</keyword>
<name>A0A5B8ZAL8_CYTDA</name>
<evidence type="ECO:0000313" key="11">
    <source>
        <dbReference type="EMBL" id="QED49981.1"/>
    </source>
</evidence>
<evidence type="ECO:0000256" key="3">
    <source>
        <dbReference type="ARBA" id="ARBA00022475"/>
    </source>
</evidence>
<dbReference type="GO" id="GO:0005886">
    <property type="term" value="C:plasma membrane"/>
    <property type="evidence" value="ECO:0007669"/>
    <property type="project" value="UniProtKB-SubCell"/>
</dbReference>
<feature type="transmembrane region" description="Helical" evidence="10">
    <location>
        <begin position="41"/>
        <end position="61"/>
    </location>
</feature>
<evidence type="ECO:0000256" key="1">
    <source>
        <dbReference type="ARBA" id="ARBA00004651"/>
    </source>
</evidence>
<evidence type="ECO:0000256" key="6">
    <source>
        <dbReference type="ARBA" id="ARBA00022958"/>
    </source>
</evidence>
<dbReference type="EMBL" id="CP042593">
    <property type="protein sequence ID" value="QED49981.1"/>
    <property type="molecule type" value="Genomic_DNA"/>
</dbReference>
<evidence type="ECO:0000256" key="8">
    <source>
        <dbReference type="ARBA" id="ARBA00023065"/>
    </source>
</evidence>
<feature type="transmembrane region" description="Helical" evidence="10">
    <location>
        <begin position="215"/>
        <end position="237"/>
    </location>
</feature>
<proteinExistence type="predicted"/>
<feature type="transmembrane region" description="Helical" evidence="10">
    <location>
        <begin position="100"/>
        <end position="124"/>
    </location>
</feature>
<evidence type="ECO:0000256" key="7">
    <source>
        <dbReference type="ARBA" id="ARBA00022989"/>
    </source>
</evidence>
<evidence type="ECO:0000256" key="2">
    <source>
        <dbReference type="ARBA" id="ARBA00022448"/>
    </source>
</evidence>
<dbReference type="InterPro" id="IPR003445">
    <property type="entry name" value="Cat_transpt"/>
</dbReference>
<dbReference type="KEGG" id="bda:FSZ17_02920"/>
<evidence type="ECO:0000313" key="12">
    <source>
        <dbReference type="Proteomes" id="UP000321555"/>
    </source>
</evidence>
<reference evidence="12" key="1">
    <citation type="submission" date="2019-08" db="EMBL/GenBank/DDBJ databases">
        <authorList>
            <person name="Zheng X."/>
        </authorList>
    </citation>
    <scope>NUCLEOTIDE SEQUENCE [LARGE SCALE GENOMIC DNA]</scope>
    <source>
        <strain evidence="12">FJAT-25496</strain>
    </source>
</reference>
<dbReference type="GO" id="GO:0015379">
    <property type="term" value="F:potassium:chloride symporter activity"/>
    <property type="evidence" value="ECO:0007669"/>
    <property type="project" value="InterPro"/>
</dbReference>
<dbReference type="NCBIfam" id="TIGR00933">
    <property type="entry name" value="2a38"/>
    <property type="match status" value="1"/>
</dbReference>
<keyword evidence="3" id="KW-1003">Cell membrane</keyword>
<keyword evidence="5 10" id="KW-0812">Transmembrane</keyword>
<dbReference type="InterPro" id="IPR004772">
    <property type="entry name" value="TrkH"/>
</dbReference>
<feature type="transmembrane region" description="Helical" evidence="10">
    <location>
        <begin position="316"/>
        <end position="349"/>
    </location>
</feature>
<keyword evidence="7 10" id="KW-1133">Transmembrane helix</keyword>
<protein>
    <submittedName>
        <fullName evidence="11">Ktr system potassium transporter B</fullName>
    </submittedName>
</protein>
<dbReference type="AlphaFoldDB" id="A0A5B8ZAL8"/>
<gene>
    <name evidence="11" type="ORF">FSZ17_02920</name>
</gene>
<dbReference type="Pfam" id="PF02386">
    <property type="entry name" value="TrkH"/>
    <property type="match status" value="1"/>
</dbReference>
<feature type="transmembrane region" description="Helical" evidence="10">
    <location>
        <begin position="369"/>
        <end position="393"/>
    </location>
</feature>
<keyword evidence="2" id="KW-0813">Transport</keyword>
<keyword evidence="12" id="KW-1185">Reference proteome</keyword>
<dbReference type="PANTHER" id="PTHR32024">
    <property type="entry name" value="TRK SYSTEM POTASSIUM UPTAKE PROTEIN TRKG-RELATED"/>
    <property type="match status" value="1"/>
</dbReference>
<sequence length="468" mass="51859">MVFFVFIFGIFNRHIGGVMMGKEKGFIAITRKYLKISPPQLLVLIFAFFIVLGTCLLKLPFATEKSISWVDALFTTTSAMTVTGLTVVDTASTYTLFGEIVIMCLIQVGGLGIMSFAVLIYLMLGRKIGFKERLVMQQALNQTSLGGIISLVRNLFLFSFAIEACAMLLLSLRWVPEYGWAKGLYYSLFHSVSAFNNAGFGLWEDNLIGFVGDPVINLVISLLFITGGIGFTVLIDLKKTKRFRELSLHSKLMIVSTFVINLVSMIIIFLLEYNNPNTLGPLSGWEKFWATYFQAVSPRTAGFNTIDLSGLEDTTAFYMIFLMFIGAGSASTGGGIKLTTFIIIILAVITFIRGKNDIVIFRKTISDSYIVKALAITIISLLFIIIAIFTLSITENQPFIKIAFEVMSAFGTVGLTMGLTGDLTEIGKGIIIFIMFLGKLGPLTLVFSFARRQQEQKIRYPREDILTG</sequence>
<feature type="transmembrane region" description="Helical" evidence="10">
    <location>
        <begin position="67"/>
        <end position="88"/>
    </location>
</feature>
<evidence type="ECO:0000256" key="10">
    <source>
        <dbReference type="SAM" id="Phobius"/>
    </source>
</evidence>
<organism evidence="11 12">
    <name type="scientific">Cytobacillus dafuensis</name>
    <name type="common">Bacillus dafuensis</name>
    <dbReference type="NCBI Taxonomy" id="1742359"/>
    <lineage>
        <taxon>Bacteria</taxon>
        <taxon>Bacillati</taxon>
        <taxon>Bacillota</taxon>
        <taxon>Bacilli</taxon>
        <taxon>Bacillales</taxon>
        <taxon>Bacillaceae</taxon>
        <taxon>Cytobacillus</taxon>
    </lineage>
</organism>
<accession>A0A5B8ZAL8</accession>
<keyword evidence="6" id="KW-0630">Potassium</keyword>
<feature type="transmembrane region" description="Helical" evidence="10">
    <location>
        <begin position="249"/>
        <end position="271"/>
    </location>
</feature>
<comment type="subcellular location">
    <subcellularLocation>
        <location evidence="1">Cell membrane</location>
        <topology evidence="1">Multi-pass membrane protein</topology>
    </subcellularLocation>
</comment>
<keyword evidence="4" id="KW-0633">Potassium transport</keyword>
<feature type="transmembrane region" description="Helical" evidence="10">
    <location>
        <begin position="430"/>
        <end position="450"/>
    </location>
</feature>
<dbReference type="OrthoDB" id="9810952at2"/>
<dbReference type="STRING" id="1742359.GCA_001439625_04425"/>
<keyword evidence="9 10" id="KW-0472">Membrane</keyword>
<evidence type="ECO:0000256" key="4">
    <source>
        <dbReference type="ARBA" id="ARBA00022538"/>
    </source>
</evidence>
<evidence type="ECO:0000256" key="9">
    <source>
        <dbReference type="ARBA" id="ARBA00023136"/>
    </source>
</evidence>
<dbReference type="Proteomes" id="UP000321555">
    <property type="component" value="Chromosome"/>
</dbReference>